<organism evidence="2 3">
    <name type="scientific">Aspergillus lucknowensis</name>
    <dbReference type="NCBI Taxonomy" id="176173"/>
    <lineage>
        <taxon>Eukaryota</taxon>
        <taxon>Fungi</taxon>
        <taxon>Dikarya</taxon>
        <taxon>Ascomycota</taxon>
        <taxon>Pezizomycotina</taxon>
        <taxon>Eurotiomycetes</taxon>
        <taxon>Eurotiomycetidae</taxon>
        <taxon>Eurotiales</taxon>
        <taxon>Aspergillaceae</taxon>
        <taxon>Aspergillus</taxon>
        <taxon>Aspergillus subgen. Nidulantes</taxon>
    </lineage>
</organism>
<dbReference type="PANTHER" id="PTHR34365">
    <property type="entry name" value="ENOLASE (DUF1399)"/>
    <property type="match status" value="1"/>
</dbReference>
<keyword evidence="3" id="KW-1185">Reference proteome</keyword>
<name>A0ABR4LTW7_9EURO</name>
<sequence>MGMSDGAAPDTEQQQTSGDKPPTYTRRTDQLPAVPALNLSQDAGPARYTTVTHFECISHLKFLAALSDLRDTVTSTPNVFSIPDPTPREFGSQINEAWALVKEKRWGVFTTKAVERYTVWWNVSVPASRPRPTVHQLSSTVYDDITACSNPLTWTRDELPPIDILMVWHAHMLNPRAFLEDCIRYGKMSFWSGGFPWRAVNECIDDRTLAYDTGKVAVRAFFTRTSLEWDNLEDMPTKTFQCPSCGHGNSTPWTSGKFTAPLDPTFEYWRGFADKNFGTYCARCHLSITHETLRVQKFRTDVSELLDGYIPMPGTLFNLWGVPERLSSTRRRKQQADFPNRLIRAAKRDFREYMRSSLWVCPSVTMLRDYLGALIQDRDTMRAAQPNSIQTSLLPEEKIAFRRMMSRYWDNSSQFAVDLVGAVVRQGTFIQKMDNIDWLHSPALMETMHRLIRKYAVFFQIMSSNPGRMAVPTLDVDLAWHTHQLSPGRYYEYSIHRTEQDGKRAIFIDHDDKVSETKLSDSFEWTSKMYRKITDGEIYSECTCWYCEATRHSDLHGKLFMPSSSGAKARNAAANLHDNPNISSHPDKNPHISSHSAVRTKYDTATLASGIDPSRLKFLKLRSEYEKARRRAAKRSSRYGKAAADGGEKHCSKDDDDKNRDLFGTYPLMWGYPVFVPYYGPYTCDPSVHCDAYASDPSCMNLNPGNPGNCVSGTCGGAVVVEGVVAEGVVAEDVVVAAVEEEEEDVVVVVEVVVERCSSCEDIF</sequence>
<feature type="region of interest" description="Disordered" evidence="1">
    <location>
        <begin position="632"/>
        <end position="656"/>
    </location>
</feature>
<dbReference type="Proteomes" id="UP001610432">
    <property type="component" value="Unassembled WGS sequence"/>
</dbReference>
<dbReference type="GeneID" id="98146191"/>
<dbReference type="Pfam" id="PF07173">
    <property type="entry name" value="GRDP-like"/>
    <property type="match status" value="1"/>
</dbReference>
<dbReference type="PANTHER" id="PTHR34365:SF7">
    <property type="entry name" value="GLYCINE-RICH DOMAIN-CONTAINING PROTEIN 1"/>
    <property type="match status" value="1"/>
</dbReference>
<evidence type="ECO:0000256" key="1">
    <source>
        <dbReference type="SAM" id="MobiDB-lite"/>
    </source>
</evidence>
<protein>
    <recommendedName>
        <fullName evidence="4">Alpha-ketoglutarate-dependent sulfonate dioxygenase</fullName>
    </recommendedName>
</protein>
<evidence type="ECO:0000313" key="2">
    <source>
        <dbReference type="EMBL" id="KAL2867985.1"/>
    </source>
</evidence>
<feature type="compositionally biased region" description="Basic and acidic residues" evidence="1">
    <location>
        <begin position="646"/>
        <end position="656"/>
    </location>
</feature>
<accession>A0ABR4LTW7</accession>
<gene>
    <name evidence="2" type="ORF">BJX67DRAFT_371673</name>
</gene>
<evidence type="ECO:0008006" key="4">
    <source>
        <dbReference type="Google" id="ProtNLM"/>
    </source>
</evidence>
<dbReference type="RefSeq" id="XP_070886964.1">
    <property type="nucleotide sequence ID" value="XM_071031119.1"/>
</dbReference>
<comment type="caution">
    <text evidence="2">The sequence shown here is derived from an EMBL/GenBank/DDBJ whole genome shotgun (WGS) entry which is preliminary data.</text>
</comment>
<reference evidence="2 3" key="1">
    <citation type="submission" date="2024-07" db="EMBL/GenBank/DDBJ databases">
        <title>Section-level genome sequencing and comparative genomics of Aspergillus sections Usti and Cavernicolus.</title>
        <authorList>
            <consortium name="Lawrence Berkeley National Laboratory"/>
            <person name="Nybo J.L."/>
            <person name="Vesth T.C."/>
            <person name="Theobald S."/>
            <person name="Frisvad J.C."/>
            <person name="Larsen T.O."/>
            <person name="Kjaerboelling I."/>
            <person name="Rothschild-Mancinelli K."/>
            <person name="Lyhne E.K."/>
            <person name="Kogle M.E."/>
            <person name="Barry K."/>
            <person name="Clum A."/>
            <person name="Na H."/>
            <person name="Ledsgaard L."/>
            <person name="Lin J."/>
            <person name="Lipzen A."/>
            <person name="Kuo A."/>
            <person name="Riley R."/>
            <person name="Mondo S."/>
            <person name="Labutti K."/>
            <person name="Haridas S."/>
            <person name="Pangalinan J."/>
            <person name="Salamov A.A."/>
            <person name="Simmons B.A."/>
            <person name="Magnuson J.K."/>
            <person name="Chen J."/>
            <person name="Drula E."/>
            <person name="Henrissat B."/>
            <person name="Wiebenga A."/>
            <person name="Lubbers R.J."/>
            <person name="Gomes A.C."/>
            <person name="Macurrencykelacurrency M.R."/>
            <person name="Stajich J."/>
            <person name="Grigoriev I.V."/>
            <person name="Mortensen U.H."/>
            <person name="De Vries R.P."/>
            <person name="Baker S.E."/>
            <person name="Andersen M.R."/>
        </authorList>
    </citation>
    <scope>NUCLEOTIDE SEQUENCE [LARGE SCALE GENOMIC DNA]</scope>
    <source>
        <strain evidence="2 3">CBS 449.75</strain>
    </source>
</reference>
<dbReference type="EMBL" id="JBFXLQ010000016">
    <property type="protein sequence ID" value="KAL2867985.1"/>
    <property type="molecule type" value="Genomic_DNA"/>
</dbReference>
<evidence type="ECO:0000313" key="3">
    <source>
        <dbReference type="Proteomes" id="UP001610432"/>
    </source>
</evidence>
<dbReference type="InterPro" id="IPR009836">
    <property type="entry name" value="GRDP-like"/>
</dbReference>
<feature type="region of interest" description="Disordered" evidence="1">
    <location>
        <begin position="1"/>
        <end position="34"/>
    </location>
</feature>
<proteinExistence type="predicted"/>